<dbReference type="GO" id="GO:0003677">
    <property type="term" value="F:DNA binding"/>
    <property type="evidence" value="ECO:0007669"/>
    <property type="project" value="InterPro"/>
</dbReference>
<dbReference type="SUPFAM" id="SSF48371">
    <property type="entry name" value="ARM repeat"/>
    <property type="match status" value="1"/>
</dbReference>
<feature type="compositionally biased region" description="Polar residues" evidence="5">
    <location>
        <begin position="1508"/>
        <end position="1517"/>
    </location>
</feature>
<keyword evidence="3" id="KW-0804">Transcription</keyword>
<feature type="compositionally biased region" description="Polar residues" evidence="5">
    <location>
        <begin position="511"/>
        <end position="528"/>
    </location>
</feature>
<evidence type="ECO:0000256" key="4">
    <source>
        <dbReference type="ARBA" id="ARBA00023242"/>
    </source>
</evidence>
<dbReference type="InterPro" id="IPR013087">
    <property type="entry name" value="Znf_C2H2_type"/>
</dbReference>
<feature type="compositionally biased region" description="Low complexity" evidence="5">
    <location>
        <begin position="1831"/>
        <end position="1851"/>
    </location>
</feature>
<feature type="compositionally biased region" description="Low complexity" evidence="5">
    <location>
        <begin position="952"/>
        <end position="970"/>
    </location>
</feature>
<evidence type="ECO:0000259" key="6">
    <source>
        <dbReference type="PROSITE" id="PS51011"/>
    </source>
</evidence>
<gene>
    <name evidence="7" type="ORF">CHS0354_007442</name>
</gene>
<evidence type="ECO:0000313" key="7">
    <source>
        <dbReference type="EMBL" id="KAK3598835.1"/>
    </source>
</evidence>
<comment type="caution">
    <text evidence="7">The sequence shown here is derived from an EMBL/GenBank/DDBJ whole genome shotgun (WGS) entry which is preliminary data.</text>
</comment>
<evidence type="ECO:0000313" key="8">
    <source>
        <dbReference type="Proteomes" id="UP001195483"/>
    </source>
</evidence>
<feature type="compositionally biased region" description="Low complexity" evidence="5">
    <location>
        <begin position="1488"/>
        <end position="1507"/>
    </location>
</feature>
<dbReference type="InterPro" id="IPR036431">
    <property type="entry name" value="ARID_dom_sf"/>
</dbReference>
<dbReference type="GO" id="GO:0006325">
    <property type="term" value="P:chromatin organization"/>
    <property type="evidence" value="ECO:0007669"/>
    <property type="project" value="UniProtKB-KW"/>
</dbReference>
<name>A0AAE0SVA4_9BIVA</name>
<dbReference type="Gene3D" id="1.10.10.10">
    <property type="entry name" value="Winged helix-like DNA-binding domain superfamily/Winged helix DNA-binding domain"/>
    <property type="match status" value="1"/>
</dbReference>
<dbReference type="InterPro" id="IPR003150">
    <property type="entry name" value="DNA-bd_RFX"/>
</dbReference>
<keyword evidence="1" id="KW-0156">Chromatin regulator</keyword>
<dbReference type="PROSITE" id="PS51011">
    <property type="entry name" value="ARID"/>
    <property type="match status" value="1"/>
</dbReference>
<dbReference type="SMART" id="SM00501">
    <property type="entry name" value="BRIGHT"/>
    <property type="match status" value="1"/>
</dbReference>
<evidence type="ECO:0000256" key="3">
    <source>
        <dbReference type="ARBA" id="ARBA00023163"/>
    </source>
</evidence>
<feature type="compositionally biased region" description="Polar residues" evidence="5">
    <location>
        <begin position="684"/>
        <end position="698"/>
    </location>
</feature>
<evidence type="ECO:0000256" key="5">
    <source>
        <dbReference type="SAM" id="MobiDB-lite"/>
    </source>
</evidence>
<feature type="region of interest" description="Disordered" evidence="5">
    <location>
        <begin position="914"/>
        <end position="993"/>
    </location>
</feature>
<dbReference type="GO" id="GO:0006355">
    <property type="term" value="P:regulation of DNA-templated transcription"/>
    <property type="evidence" value="ECO:0007669"/>
    <property type="project" value="InterPro"/>
</dbReference>
<reference evidence="7" key="1">
    <citation type="journal article" date="2021" name="Genome Biol. Evol.">
        <title>A High-Quality Reference Genome for a Parasitic Bivalve with Doubly Uniparental Inheritance (Bivalvia: Unionida).</title>
        <authorList>
            <person name="Smith C.H."/>
        </authorList>
    </citation>
    <scope>NUCLEOTIDE SEQUENCE</scope>
    <source>
        <strain evidence="7">CHS0354</strain>
    </source>
</reference>
<feature type="region of interest" description="Disordered" evidence="5">
    <location>
        <begin position="1794"/>
        <end position="1853"/>
    </location>
</feature>
<evidence type="ECO:0000256" key="1">
    <source>
        <dbReference type="ARBA" id="ARBA00022853"/>
    </source>
</evidence>
<feature type="region of interest" description="Disordered" evidence="5">
    <location>
        <begin position="486"/>
        <end position="532"/>
    </location>
</feature>
<feature type="compositionally biased region" description="Pro residues" evidence="5">
    <location>
        <begin position="633"/>
        <end position="644"/>
    </location>
</feature>
<dbReference type="InterPro" id="IPR016024">
    <property type="entry name" value="ARM-type_fold"/>
</dbReference>
<feature type="region of interest" description="Disordered" evidence="5">
    <location>
        <begin position="1026"/>
        <end position="1069"/>
    </location>
</feature>
<dbReference type="InterPro" id="IPR001606">
    <property type="entry name" value="ARID_dom"/>
</dbReference>
<dbReference type="SMART" id="SM01014">
    <property type="entry name" value="ARID"/>
    <property type="match status" value="1"/>
</dbReference>
<dbReference type="Pfam" id="PF01388">
    <property type="entry name" value="ARID"/>
    <property type="match status" value="1"/>
</dbReference>
<feature type="region of interest" description="Disordered" evidence="5">
    <location>
        <begin position="1116"/>
        <end position="1143"/>
    </location>
</feature>
<dbReference type="Gene3D" id="3.30.160.60">
    <property type="entry name" value="Classic Zinc Finger"/>
    <property type="match status" value="1"/>
</dbReference>
<reference evidence="7" key="3">
    <citation type="submission" date="2023-05" db="EMBL/GenBank/DDBJ databases">
        <authorList>
            <person name="Smith C.H."/>
        </authorList>
    </citation>
    <scope>NUCLEOTIDE SEQUENCE</scope>
    <source>
        <strain evidence="7">CHS0354</strain>
        <tissue evidence="7">Mantle</tissue>
    </source>
</reference>
<dbReference type="Proteomes" id="UP001195483">
    <property type="component" value="Unassembled WGS sequence"/>
</dbReference>
<sequence>MASSLDKDPFTYQKEKAEFTDGLRQFHISRGTPFDRIPQIGSKEVDLYLLYRRVTSLGGWQKINDELRWEELLGDLNLPNACVNGEYALKYIYIRYLYLYEKIHFLGEDPLQEERDTDLQAPARKKTCPNSQYGVPMSYSYDQHKVSDAFRSQWGMSADLVQFSDYDKLEKALLSGLPNEVDFVFNVCTLLSNESKHSLRLEDSSHLVELLLAHVGLFTNHKGSLERLYENGWRKALDRDFIRFWFDTVHKDDIREMISYTREDKRKQFLGREVLHMGRDMGVNDKEGLRIMQLAVILRNLSFDEANMKYLAANDTVFRFLMLCAHSNYGCLRQLSLDTLGNMAAKFELEPVDSRRTECFFKLLIECLTSVDKFAVVRGLEMVSKLCQLERNEIALAEKLELHIYEEISKYMTVQDIQLIVSSLEALYQLSELGEETTSKIAQVHHTIDTLVSLITVEAQSYGPNSLVGIKVVEYCPPSQLAALGPRVGPGPTGVGPPPAQAQSPGPGPMMSNQYSPQPHQQMSQVGSSVVPEGPGIDAEPTTCNWLQATFEVRNGSMLPQMEVITEYLQFCKRYSMPQVQPSQDFLTCLKSVFPRIDVVNNTREDGLKDTFIRGIIKRSTPLPFSINYQGGTPPPSRSAPSPTPSKSGKVSTPKRPGGSETNSQAQKPQFASPLCPSLPAQGYASSSPQNQNPNQKAVSKGQSSKKGSGCKKLPAAILPRPDMGSQRPGGGQYQILMPRTQTPLPLQQQLYATTAQEALYFNTLDNQKDTADTKMIKTLLAKKLRHNQENPSLVPITSVCMSGVETYGIASPLRLEDQIPQIQYQNTAPQMYTQTQPVQQTTLFQYTQPQDPLQSSVQIISNQSVLQPVQQFVVQQTFVVQQASAPIFQPSSQFTNQPNTTFITTHPITASFPSSIDSSSLPPSSISSSAQKKTSEKNKSKKSTSGANQKSAHSSRSASPKSSPVRKSSTGSQSSSPRAGSPHSPRTLELEVCGEVERAKDVIEGVEAKIERVENKCLKQHYKSLDESQSVSEPSSNQTVDNTSSRGTNISCSKVEESSNVPSLGNSEVTETSCEQAVNHNLKPDYVCESSSQKDITPDSACSQIIEISTATGCDNSKVEHSHERGECEQDSAKSADQCNPTTVSDLEEMNSLNNNQQVTMSKNSEETNNNVDIQADVQISAENAVQETNSVSNNSPDSEPVTSVSNGDDQVQQTSVDITGLKCVLNETGVPTAQFPVNNGEEVTCREGEICTTKTGPNENSNSQEPMQVDCEDVESNNVIEDSQCVENSRCVNTEEAISDCETQEAATNSRKVTSALDQESSQATEVIVRELTESGLTNDPDNEDMETGSTLENMDEENIGLPVEDQLVPDDTEVEAFEGSVLVDCRVQHIQSDPPSMNQPSPETDSLLRETQSAVDCILSLYTENSNSSDSQMCAVKVATESVEVDALTVNGDLGLAESSDSVKELAEDVITDVDKESLSSSCANVNNHSSNHLSSSSFSESTNGVRTSSYSSNMDSTNTAKCILNQVSNLSDKNSGNKTLVNGDLNSINHCQSKTVPSDVVSQNNVHICNEDKIMNGIQEDKKVGKKTGAKVLEKSARINGLVHHVGEKISSVGMTEPMEVNTKYSGKQNVSHLALNQTMDKQSQGDIILDSKPDINSSESQYLQIKSEEDKETEVPTNDLLEVVTKLAGISEESNDTCIDTGTTIVGTIVSAPITIMTNTFGPITANVILPTEQLFGQPGVQYATAKHIEICTTRHLPTPETSRDSDFSSESTLSSTMDLIVSGKHSKSSSKIDLAKPLSSPPAKSKDAKSSSGSKSKPKKRSRSKSGGEAKSPISSSPAAAATKLAPPPPEFHCEWSQCKRCFDNTRSVYHHVCSVHLKQARDGVCRWEGCEHLVRKRWSLFTHVQDHHCSEHALRMAVQRRLQAQQTCQSATPTSSPAMVYPPDAAMQAIRRFIPKPPYPEFMEGREGPVTKHIRLTAALILRNLARYSAKGRSLIKKHERNISYSALSAVESSNALSNCLFEILNDH</sequence>
<keyword evidence="8" id="KW-1185">Reference proteome</keyword>
<dbReference type="SUPFAM" id="SSF46774">
    <property type="entry name" value="ARID-like"/>
    <property type="match status" value="1"/>
</dbReference>
<dbReference type="PROSITE" id="PS00028">
    <property type="entry name" value="ZINC_FINGER_C2H2_1"/>
    <property type="match status" value="1"/>
</dbReference>
<organism evidence="7 8">
    <name type="scientific">Potamilus streckersoni</name>
    <dbReference type="NCBI Taxonomy" id="2493646"/>
    <lineage>
        <taxon>Eukaryota</taxon>
        <taxon>Metazoa</taxon>
        <taxon>Spiralia</taxon>
        <taxon>Lophotrochozoa</taxon>
        <taxon>Mollusca</taxon>
        <taxon>Bivalvia</taxon>
        <taxon>Autobranchia</taxon>
        <taxon>Heteroconchia</taxon>
        <taxon>Palaeoheterodonta</taxon>
        <taxon>Unionida</taxon>
        <taxon>Unionoidea</taxon>
        <taxon>Unionidae</taxon>
        <taxon>Ambleminae</taxon>
        <taxon>Lampsilini</taxon>
        <taxon>Potamilus</taxon>
    </lineage>
</organism>
<evidence type="ECO:0000256" key="2">
    <source>
        <dbReference type="ARBA" id="ARBA00023015"/>
    </source>
</evidence>
<proteinExistence type="predicted"/>
<dbReference type="InterPro" id="IPR011989">
    <property type="entry name" value="ARM-like"/>
</dbReference>
<feature type="compositionally biased region" description="Low complexity" evidence="5">
    <location>
        <begin position="700"/>
        <end position="713"/>
    </location>
</feature>
<feature type="compositionally biased region" description="Polar residues" evidence="5">
    <location>
        <begin position="1028"/>
        <end position="1069"/>
    </location>
</feature>
<feature type="region of interest" description="Disordered" evidence="5">
    <location>
        <begin position="1484"/>
        <end position="1517"/>
    </location>
</feature>
<dbReference type="EMBL" id="JAEAOA010000511">
    <property type="protein sequence ID" value="KAK3598835.1"/>
    <property type="molecule type" value="Genomic_DNA"/>
</dbReference>
<keyword evidence="4" id="KW-0539">Nucleus</keyword>
<protein>
    <recommendedName>
        <fullName evidence="6">ARID domain-containing protein</fullName>
    </recommendedName>
</protein>
<dbReference type="PANTHER" id="PTHR22970:SF14">
    <property type="entry name" value="AT-RICH INTERACTIVE DOMAIN-CONTAINING PROTEIN 2"/>
    <property type="match status" value="1"/>
</dbReference>
<dbReference type="InterPro" id="IPR036388">
    <property type="entry name" value="WH-like_DNA-bd_sf"/>
</dbReference>
<feature type="compositionally biased region" description="Basic and acidic residues" evidence="5">
    <location>
        <begin position="1118"/>
        <end position="1135"/>
    </location>
</feature>
<feature type="region of interest" description="Disordered" evidence="5">
    <location>
        <begin position="1189"/>
        <end position="1214"/>
    </location>
</feature>
<reference evidence="7" key="2">
    <citation type="journal article" date="2021" name="Genome Biol. Evol.">
        <title>Developing a high-quality reference genome for a parasitic bivalve with doubly uniparental inheritance (Bivalvia: Unionida).</title>
        <authorList>
            <person name="Smith C.H."/>
        </authorList>
    </citation>
    <scope>NUCLEOTIDE SEQUENCE</scope>
    <source>
        <strain evidence="7">CHS0354</strain>
        <tissue evidence="7">Mantle</tissue>
    </source>
</reference>
<dbReference type="PANTHER" id="PTHR22970">
    <property type="entry name" value="AT-RICH INTERACTIVE DOMAIN-CONTAINING PROTEIN 2"/>
    <property type="match status" value="1"/>
</dbReference>
<dbReference type="Gene3D" id="1.25.10.10">
    <property type="entry name" value="Leucine-rich Repeat Variant"/>
    <property type="match status" value="1"/>
</dbReference>
<dbReference type="Gene3D" id="1.10.150.60">
    <property type="entry name" value="ARID DNA-binding domain"/>
    <property type="match status" value="1"/>
</dbReference>
<keyword evidence="2" id="KW-0805">Transcription regulation</keyword>
<accession>A0AAE0SVA4</accession>
<feature type="domain" description="ARID" evidence="6">
    <location>
        <begin position="13"/>
        <end position="105"/>
    </location>
</feature>
<feature type="compositionally biased region" description="Polar residues" evidence="5">
    <location>
        <begin position="660"/>
        <end position="670"/>
    </location>
</feature>
<feature type="region of interest" description="Disordered" evidence="5">
    <location>
        <begin position="624"/>
        <end position="731"/>
    </location>
</feature>
<dbReference type="InterPro" id="IPR052406">
    <property type="entry name" value="Chromatin_Remodeling_Comp"/>
</dbReference>
<feature type="compositionally biased region" description="Low complexity" evidence="5">
    <location>
        <begin position="914"/>
        <end position="930"/>
    </location>
</feature>
<dbReference type="Pfam" id="PF02257">
    <property type="entry name" value="RFX_DNA_binding"/>
    <property type="match status" value="1"/>
</dbReference>